<feature type="transmembrane region" description="Helical" evidence="1">
    <location>
        <begin position="39"/>
        <end position="59"/>
    </location>
</feature>
<dbReference type="PANTHER" id="PTHR40047">
    <property type="entry name" value="UPF0703 PROTEIN YCGQ"/>
    <property type="match status" value="1"/>
</dbReference>
<dbReference type="NCBIfam" id="TIGR03943">
    <property type="entry name" value="TIGR03943 family putative permease subunit"/>
    <property type="match status" value="1"/>
</dbReference>
<keyword evidence="1" id="KW-1133">Transmembrane helix</keyword>
<evidence type="ECO:0000259" key="3">
    <source>
        <dbReference type="Pfam" id="PF21537"/>
    </source>
</evidence>
<organism evidence="4 5">
    <name type="scientific">Candidatus Desulfosporosinus infrequens</name>
    <dbReference type="NCBI Taxonomy" id="2043169"/>
    <lineage>
        <taxon>Bacteria</taxon>
        <taxon>Bacillati</taxon>
        <taxon>Bacillota</taxon>
        <taxon>Clostridia</taxon>
        <taxon>Eubacteriales</taxon>
        <taxon>Desulfitobacteriaceae</taxon>
        <taxon>Desulfosporosinus</taxon>
    </lineage>
</organism>
<dbReference type="PANTHER" id="PTHR40047:SF1">
    <property type="entry name" value="UPF0703 PROTEIN YCGQ"/>
    <property type="match status" value="1"/>
</dbReference>
<dbReference type="InterPro" id="IPR048493">
    <property type="entry name" value="DUF1980_N"/>
</dbReference>
<dbReference type="Proteomes" id="UP000238916">
    <property type="component" value="Unassembled WGS sequence"/>
</dbReference>
<dbReference type="InterPro" id="IPR015402">
    <property type="entry name" value="DUF1980"/>
</dbReference>
<reference evidence="5" key="1">
    <citation type="submission" date="2018-02" db="EMBL/GenBank/DDBJ databases">
        <authorList>
            <person name="Hausmann B."/>
        </authorList>
    </citation>
    <scope>NUCLEOTIDE SEQUENCE [LARGE SCALE GENOMIC DNA]</scope>
    <source>
        <strain evidence="5">Peat soil MAG SbF1</strain>
    </source>
</reference>
<proteinExistence type="predicted"/>
<sequence>MKIQRGLALVQGLILCCFSAMIVYLIQTETIVLYLSPKVIWLSKVSAILLFFMAIAKLVPMHHNHSVAHNCCGHGHVCASDHHHSPKINRILPSAIFVIPLILGFGMQPRVLASTALSNSINSDGQVPYYVMHTPRSDKLSSEVQWSSASVKSVAKDTDLMQLYLNLDDHPEQVYNQHWRLTGFVYKDPSLAKNQFVISRFVITCCIVDATPIGIIAESSAAPNLKTDTWVEVDGLLQRRMIDGAHQIEAVQNFHETDEGVPYLVVTSCKIVATPKDPYLAPPMQ</sequence>
<evidence type="ECO:0000313" key="4">
    <source>
        <dbReference type="EMBL" id="SPF51480.1"/>
    </source>
</evidence>
<gene>
    <name evidence="4" type="ORF">SBF1_5100002</name>
</gene>
<dbReference type="InterPro" id="IPR048447">
    <property type="entry name" value="DUF1980_C"/>
</dbReference>
<accession>A0A2U3LI12</accession>
<feature type="transmembrane region" description="Helical" evidence="1">
    <location>
        <begin position="7"/>
        <end position="27"/>
    </location>
</feature>
<dbReference type="Pfam" id="PF21537">
    <property type="entry name" value="DUF1980_C"/>
    <property type="match status" value="1"/>
</dbReference>
<feature type="transmembrane region" description="Helical" evidence="1">
    <location>
        <begin position="91"/>
        <end position="108"/>
    </location>
</feature>
<dbReference type="InterPro" id="IPR052955">
    <property type="entry name" value="UPF0703_membrane_permease"/>
</dbReference>
<dbReference type="OrthoDB" id="9770408at2"/>
<evidence type="ECO:0000313" key="5">
    <source>
        <dbReference type="Proteomes" id="UP000238916"/>
    </source>
</evidence>
<protein>
    <recommendedName>
        <fullName evidence="6">TIGR03943 family protein</fullName>
    </recommendedName>
</protein>
<evidence type="ECO:0000259" key="2">
    <source>
        <dbReference type="Pfam" id="PF09323"/>
    </source>
</evidence>
<feature type="domain" description="DUF1980" evidence="3">
    <location>
        <begin position="154"/>
        <end position="280"/>
    </location>
</feature>
<name>A0A2U3LI12_9FIRM</name>
<keyword evidence="1" id="KW-0812">Transmembrane</keyword>
<evidence type="ECO:0000256" key="1">
    <source>
        <dbReference type="SAM" id="Phobius"/>
    </source>
</evidence>
<dbReference type="Pfam" id="PF09323">
    <property type="entry name" value="DUF1980"/>
    <property type="match status" value="1"/>
</dbReference>
<dbReference type="EMBL" id="OMOF01000458">
    <property type="protein sequence ID" value="SPF51480.1"/>
    <property type="molecule type" value="Genomic_DNA"/>
</dbReference>
<dbReference type="AlphaFoldDB" id="A0A2U3LI12"/>
<evidence type="ECO:0008006" key="6">
    <source>
        <dbReference type="Google" id="ProtNLM"/>
    </source>
</evidence>
<feature type="domain" description="DUF1980" evidence="2">
    <location>
        <begin position="10"/>
        <end position="119"/>
    </location>
</feature>
<keyword evidence="1" id="KW-0472">Membrane</keyword>